<proteinExistence type="predicted"/>
<evidence type="ECO:0000313" key="1">
    <source>
        <dbReference type="Proteomes" id="UP000036681"/>
    </source>
</evidence>
<dbReference type="AlphaFoldDB" id="A0A0M3I9W1"/>
<protein>
    <submittedName>
        <fullName evidence="2">Secreted RxLR effector peptide protein</fullName>
    </submittedName>
</protein>
<organism evidence="1 2">
    <name type="scientific">Ascaris lumbricoides</name>
    <name type="common">Giant roundworm</name>
    <dbReference type="NCBI Taxonomy" id="6252"/>
    <lineage>
        <taxon>Eukaryota</taxon>
        <taxon>Metazoa</taxon>
        <taxon>Ecdysozoa</taxon>
        <taxon>Nematoda</taxon>
        <taxon>Chromadorea</taxon>
        <taxon>Rhabditida</taxon>
        <taxon>Spirurina</taxon>
        <taxon>Ascaridomorpha</taxon>
        <taxon>Ascaridoidea</taxon>
        <taxon>Ascarididae</taxon>
        <taxon>Ascaris</taxon>
    </lineage>
</organism>
<dbReference type="WBParaSite" id="ALUE_0001429301-mRNA-1">
    <property type="protein sequence ID" value="ALUE_0001429301-mRNA-1"/>
    <property type="gene ID" value="ALUE_0001429301"/>
</dbReference>
<accession>A0A0M3I9W1</accession>
<reference evidence="2" key="1">
    <citation type="submission" date="2017-02" db="UniProtKB">
        <authorList>
            <consortium name="WormBaseParasite"/>
        </authorList>
    </citation>
    <scope>IDENTIFICATION</scope>
</reference>
<sequence length="73" mass="8127">MRTILITALVAARPHIPEFGSTNDLRFDDDLPESSFASAISMPNISGDNVTKKKTAKKILNYRTSFNKLCNLQ</sequence>
<evidence type="ECO:0000313" key="2">
    <source>
        <dbReference type="WBParaSite" id="ALUE_0001429301-mRNA-1"/>
    </source>
</evidence>
<dbReference type="Proteomes" id="UP000036681">
    <property type="component" value="Unplaced"/>
</dbReference>
<keyword evidence="1" id="KW-1185">Reference proteome</keyword>
<name>A0A0M3I9W1_ASCLU</name>